<accession>A0A0E9RQD9</accession>
<dbReference type="EMBL" id="GBXM01077540">
    <property type="protein sequence ID" value="JAH31037.1"/>
    <property type="molecule type" value="Transcribed_RNA"/>
</dbReference>
<organism evidence="1">
    <name type="scientific">Anguilla anguilla</name>
    <name type="common">European freshwater eel</name>
    <name type="synonym">Muraena anguilla</name>
    <dbReference type="NCBI Taxonomy" id="7936"/>
    <lineage>
        <taxon>Eukaryota</taxon>
        <taxon>Metazoa</taxon>
        <taxon>Chordata</taxon>
        <taxon>Craniata</taxon>
        <taxon>Vertebrata</taxon>
        <taxon>Euteleostomi</taxon>
        <taxon>Actinopterygii</taxon>
        <taxon>Neopterygii</taxon>
        <taxon>Teleostei</taxon>
        <taxon>Anguilliformes</taxon>
        <taxon>Anguillidae</taxon>
        <taxon>Anguilla</taxon>
    </lineage>
</organism>
<name>A0A0E9RQD9_ANGAN</name>
<evidence type="ECO:0000313" key="1">
    <source>
        <dbReference type="EMBL" id="JAH31037.1"/>
    </source>
</evidence>
<protein>
    <submittedName>
        <fullName evidence="1">Uncharacterized protein</fullName>
    </submittedName>
</protein>
<sequence length="33" mass="3612">MYGEWIEATAVPGLLILEYGCGRVRFKLAAGVK</sequence>
<reference evidence="1" key="1">
    <citation type="submission" date="2014-11" db="EMBL/GenBank/DDBJ databases">
        <authorList>
            <person name="Amaro Gonzalez C."/>
        </authorList>
    </citation>
    <scope>NUCLEOTIDE SEQUENCE</scope>
</reference>
<dbReference type="AlphaFoldDB" id="A0A0E9RQD9"/>
<reference evidence="1" key="2">
    <citation type="journal article" date="2015" name="Fish Shellfish Immunol.">
        <title>Early steps in the European eel (Anguilla anguilla)-Vibrio vulnificus interaction in the gills: Role of the RtxA13 toxin.</title>
        <authorList>
            <person name="Callol A."/>
            <person name="Pajuelo D."/>
            <person name="Ebbesson L."/>
            <person name="Teles M."/>
            <person name="MacKenzie S."/>
            <person name="Amaro C."/>
        </authorList>
    </citation>
    <scope>NUCLEOTIDE SEQUENCE</scope>
</reference>
<proteinExistence type="predicted"/>